<evidence type="ECO:0000256" key="1">
    <source>
        <dbReference type="SAM" id="MobiDB-lite"/>
    </source>
</evidence>
<accession>A0A6A5UTI7</accession>
<feature type="region of interest" description="Disordered" evidence="1">
    <location>
        <begin position="67"/>
        <end position="89"/>
    </location>
</feature>
<proteinExistence type="predicted"/>
<gene>
    <name evidence="3" type="ORF">BU23DRAFT_554512</name>
    <name evidence="2" type="ORF">BU23DRAFT_559495</name>
</gene>
<name>A0A6A5UTI7_9PLEO</name>
<dbReference type="EMBL" id="ML976734">
    <property type="protein sequence ID" value="KAF1967289.1"/>
    <property type="molecule type" value="Genomic_DNA"/>
</dbReference>
<dbReference type="OrthoDB" id="4156902at2759"/>
<evidence type="ECO:0000313" key="4">
    <source>
        <dbReference type="Proteomes" id="UP000800036"/>
    </source>
</evidence>
<sequence length="89" mass="9870">MAPNTNIATRALVVVLKSPIRGKSTAEIAEKTGLSKRTINNIYLRAISRGFEPNTLPLTIKDEFLKDAPRPGRPLKQTEETKQLLVTKV</sequence>
<dbReference type="EMBL" id="ML976682">
    <property type="protein sequence ID" value="KAF1973226.1"/>
    <property type="molecule type" value="Genomic_DNA"/>
</dbReference>
<evidence type="ECO:0000313" key="3">
    <source>
        <dbReference type="EMBL" id="KAF1973226.1"/>
    </source>
</evidence>
<protein>
    <submittedName>
        <fullName evidence="2">Uncharacterized protein</fullName>
    </submittedName>
</protein>
<dbReference type="Proteomes" id="UP000800036">
    <property type="component" value="Unassembled WGS sequence"/>
</dbReference>
<feature type="non-terminal residue" evidence="2">
    <location>
        <position position="89"/>
    </location>
</feature>
<reference evidence="2" key="1">
    <citation type="journal article" date="2020" name="Stud. Mycol.">
        <title>101 Dothideomycetes genomes: a test case for predicting lifestyles and emergence of pathogens.</title>
        <authorList>
            <person name="Haridas S."/>
            <person name="Albert R."/>
            <person name="Binder M."/>
            <person name="Bloem J."/>
            <person name="Labutti K."/>
            <person name="Salamov A."/>
            <person name="Andreopoulos B."/>
            <person name="Baker S."/>
            <person name="Barry K."/>
            <person name="Bills G."/>
            <person name="Bluhm B."/>
            <person name="Cannon C."/>
            <person name="Castanera R."/>
            <person name="Culley D."/>
            <person name="Daum C."/>
            <person name="Ezra D."/>
            <person name="Gonzalez J."/>
            <person name="Henrissat B."/>
            <person name="Kuo A."/>
            <person name="Liang C."/>
            <person name="Lipzen A."/>
            <person name="Lutzoni F."/>
            <person name="Magnuson J."/>
            <person name="Mondo S."/>
            <person name="Nolan M."/>
            <person name="Ohm R."/>
            <person name="Pangilinan J."/>
            <person name="Park H.-J."/>
            <person name="Ramirez L."/>
            <person name="Alfaro M."/>
            <person name="Sun H."/>
            <person name="Tritt A."/>
            <person name="Yoshinaga Y."/>
            <person name="Zwiers L.-H."/>
            <person name="Turgeon B."/>
            <person name="Goodwin S."/>
            <person name="Spatafora J."/>
            <person name="Crous P."/>
            <person name="Grigoriev I."/>
        </authorList>
    </citation>
    <scope>NUCLEOTIDE SEQUENCE</scope>
    <source>
        <strain evidence="2">CBS 107.79</strain>
    </source>
</reference>
<evidence type="ECO:0000313" key="2">
    <source>
        <dbReference type="EMBL" id="KAF1967289.1"/>
    </source>
</evidence>
<keyword evidence="4" id="KW-1185">Reference proteome</keyword>
<feature type="compositionally biased region" description="Basic and acidic residues" evidence="1">
    <location>
        <begin position="67"/>
        <end position="82"/>
    </location>
</feature>
<organism evidence="2 4">
    <name type="scientific">Bimuria novae-zelandiae CBS 107.79</name>
    <dbReference type="NCBI Taxonomy" id="1447943"/>
    <lineage>
        <taxon>Eukaryota</taxon>
        <taxon>Fungi</taxon>
        <taxon>Dikarya</taxon>
        <taxon>Ascomycota</taxon>
        <taxon>Pezizomycotina</taxon>
        <taxon>Dothideomycetes</taxon>
        <taxon>Pleosporomycetidae</taxon>
        <taxon>Pleosporales</taxon>
        <taxon>Massarineae</taxon>
        <taxon>Didymosphaeriaceae</taxon>
        <taxon>Bimuria</taxon>
    </lineage>
</organism>
<dbReference type="AlphaFoldDB" id="A0A6A5UTI7"/>